<accession>A0A7T6XFI0</accession>
<name>A0A7T6XFI0_PENDI</name>
<protein>
    <submittedName>
        <fullName evidence="1">Uncharacterized protein</fullName>
    </submittedName>
</protein>
<proteinExistence type="predicted"/>
<evidence type="ECO:0000313" key="1">
    <source>
        <dbReference type="EMBL" id="QQK40142.1"/>
    </source>
</evidence>
<organism evidence="1">
    <name type="scientific">Penicillium digitatum</name>
    <name type="common">Green mold</name>
    <dbReference type="NCBI Taxonomy" id="36651"/>
    <lineage>
        <taxon>Eukaryota</taxon>
        <taxon>Fungi</taxon>
        <taxon>Dikarya</taxon>
        <taxon>Ascomycota</taxon>
        <taxon>Pezizomycotina</taxon>
        <taxon>Eurotiomycetes</taxon>
        <taxon>Eurotiomycetidae</taxon>
        <taxon>Eurotiales</taxon>
        <taxon>Aspergillaceae</taxon>
        <taxon>Penicillium</taxon>
    </lineage>
</organism>
<dbReference type="Proteomes" id="UP000595662">
    <property type="component" value="Chromosome 1"/>
</dbReference>
<gene>
    <name evidence="1" type="ORF">Pdw03_2996</name>
</gene>
<dbReference type="GeneID" id="90952458"/>
<dbReference type="RefSeq" id="XP_065955753.1">
    <property type="nucleotide sequence ID" value="XM_066100353.1"/>
</dbReference>
<dbReference type="AlphaFoldDB" id="A0A7T6XFI0"/>
<reference evidence="1" key="1">
    <citation type="submission" date="2020-08" db="EMBL/GenBank/DDBJ databases">
        <title>The completed genome sequence of the pathogenic ascomycete fungus Penicillium digitatum.</title>
        <authorList>
            <person name="Wang M."/>
        </authorList>
    </citation>
    <scope>NUCLEOTIDE SEQUENCE [LARGE SCALE GENOMIC DNA]</scope>
    <source>
        <strain evidence="1">PdW03</strain>
    </source>
</reference>
<dbReference type="EMBL" id="CP060774">
    <property type="protein sequence ID" value="QQK40142.1"/>
    <property type="molecule type" value="Genomic_DNA"/>
</dbReference>
<sequence>MPAEAEAMEEVVVEETEVAEVVTTTTVTMTTTPNPTIHANQSISELKKHQISAKHVKLLHQLGSIGVVFGAEGFWIEFVH</sequence>